<dbReference type="PATRIC" id="fig|1429438.4.peg.277"/>
<gene>
    <name evidence="2" type="ORF">ETSY1_00450</name>
</gene>
<name>W4LZG6_ENTF1</name>
<dbReference type="InterPro" id="IPR007047">
    <property type="entry name" value="Flp_Fap"/>
</dbReference>
<evidence type="ECO:0000313" key="2">
    <source>
        <dbReference type="EMBL" id="ETX03315.1"/>
    </source>
</evidence>
<reference evidence="2 3" key="1">
    <citation type="journal article" date="2014" name="Nature">
        <title>An environmental bacterial taxon with a large and distinct metabolic repertoire.</title>
        <authorList>
            <person name="Wilson M.C."/>
            <person name="Mori T."/>
            <person name="Ruckert C."/>
            <person name="Uria A.R."/>
            <person name="Helf M.J."/>
            <person name="Takada K."/>
            <person name="Gernert C."/>
            <person name="Steffens U.A."/>
            <person name="Heycke N."/>
            <person name="Schmitt S."/>
            <person name="Rinke C."/>
            <person name="Helfrich E.J."/>
            <person name="Brachmann A.O."/>
            <person name="Gurgui C."/>
            <person name="Wakimoto T."/>
            <person name="Kracht M."/>
            <person name="Crusemann M."/>
            <person name="Hentschel U."/>
            <person name="Abe I."/>
            <person name="Matsunaga S."/>
            <person name="Kalinowski J."/>
            <person name="Takeyama H."/>
            <person name="Piel J."/>
        </authorList>
    </citation>
    <scope>NUCLEOTIDE SEQUENCE [LARGE SCALE GENOMIC DNA]</scope>
    <source>
        <strain evidence="3">TSY1</strain>
    </source>
</reference>
<keyword evidence="3" id="KW-1185">Reference proteome</keyword>
<feature type="transmembrane region" description="Helical" evidence="1">
    <location>
        <begin position="28"/>
        <end position="46"/>
    </location>
</feature>
<evidence type="ECO:0000256" key="1">
    <source>
        <dbReference type="SAM" id="Phobius"/>
    </source>
</evidence>
<evidence type="ECO:0008006" key="4">
    <source>
        <dbReference type="Google" id="ProtNLM"/>
    </source>
</evidence>
<dbReference type="Pfam" id="PF04964">
    <property type="entry name" value="Flp_Fap"/>
    <property type="match status" value="1"/>
</dbReference>
<dbReference type="EMBL" id="AZHW01000061">
    <property type="protein sequence ID" value="ETX03315.1"/>
    <property type="molecule type" value="Genomic_DNA"/>
</dbReference>
<comment type="caution">
    <text evidence="2">The sequence shown here is derived from an EMBL/GenBank/DDBJ whole genome shotgun (WGS) entry which is preliminary data.</text>
</comment>
<dbReference type="AlphaFoldDB" id="W4LZG6"/>
<dbReference type="HOGENOM" id="CLU_171854_4_0_7"/>
<protein>
    <recommendedName>
        <fullName evidence="4">Pilus assembly protein</fullName>
    </recommendedName>
</protein>
<keyword evidence="1" id="KW-0812">Transmembrane</keyword>
<sequence length="66" mass="6912">MLELYIAAKEMIRTYVAKDQRGATAIEYGLIAGLIAAVLVGILQATGTSLVGIFNTINTAIQGATQ</sequence>
<proteinExistence type="predicted"/>
<keyword evidence="1" id="KW-1133">Transmembrane helix</keyword>
<keyword evidence="1" id="KW-0472">Membrane</keyword>
<evidence type="ECO:0000313" key="3">
    <source>
        <dbReference type="Proteomes" id="UP000019141"/>
    </source>
</evidence>
<organism evidence="2 3">
    <name type="scientific">Entotheonella factor</name>
    <dbReference type="NCBI Taxonomy" id="1429438"/>
    <lineage>
        <taxon>Bacteria</taxon>
        <taxon>Pseudomonadati</taxon>
        <taxon>Nitrospinota/Tectimicrobiota group</taxon>
        <taxon>Candidatus Tectimicrobiota</taxon>
        <taxon>Candidatus Entotheonellia</taxon>
        <taxon>Candidatus Entotheonellales</taxon>
        <taxon>Candidatus Entotheonellaceae</taxon>
        <taxon>Candidatus Entotheonella</taxon>
    </lineage>
</organism>
<accession>W4LZG6</accession>
<dbReference type="Proteomes" id="UP000019141">
    <property type="component" value="Unassembled WGS sequence"/>
</dbReference>